<accession>A0A9D1MHC3</accession>
<protein>
    <recommendedName>
        <fullName evidence="2">glycine dehydrogenase (aminomethyl-transferring)</fullName>
        <ecNumber evidence="2">1.4.4.2</ecNumber>
    </recommendedName>
</protein>
<dbReference type="FunFam" id="3.40.640.10:FF:000034">
    <property type="entry name" value="Probable glycine dehydrogenase (decarboxylating) subunit 2"/>
    <property type="match status" value="1"/>
</dbReference>
<sequence length="472" mass="51095">MKTLFELKRERPSDYIAAIDVPVTELPKDFKRVAPDLPELSEVTVERHYSALSRAAFGVDDGSYLLGSCTMKYNPKLNERVAALKGFTDIHPLAPESDVQGAMELIYDLGEALKEITGMDAMTFQPAAGAHGEYTGLKIIDAYHKSRGEVRTKILVPDSAHGTNPASAAACGFEVVNVPSKDHAVDLDALRAAVGNDTAALMLTNPTTLGLFEKNIAEIRDIIHAAGGLLYYDGANLNAVMGVVRPGDMGFDVVHLNLHKTFSTPHGGGGPGAGPVGVKAFLKEFLPSPVIEKAGEKYVFAEPEQSIGKVNAFYGNFSVLVKAYAYILSLGKRGIPDSAKIAVLNANYLKKLLEPEYVAEGDGYCMHEFVVGVEDLKKRYGVTASDLAKGMIDRGIHPPTVYFPLTVHEAMMFEPTETESKDSLEHIAAVMKELYSKAVSEPEAFRGFPVTAPVSRPDELKAAKDLKLTFDM</sequence>
<evidence type="ECO:0000313" key="7">
    <source>
        <dbReference type="EMBL" id="HIU60151.1"/>
    </source>
</evidence>
<dbReference type="PANTHER" id="PTHR11773">
    <property type="entry name" value="GLYCINE DEHYDROGENASE, DECARBOXYLATING"/>
    <property type="match status" value="1"/>
</dbReference>
<comment type="function">
    <text evidence="1">The glycine cleavage system catalyzes the degradation of glycine. The P protein binds the alpha-amino group of glycine through its pyridoxal phosphate cofactor; CO(2) is released and the remaining methylamine moiety is then transferred to the lipoamide cofactor of the H protein.</text>
</comment>
<organism evidence="7 8">
    <name type="scientific">Candidatus Stercoripulliclostridium merdigallinarum</name>
    <dbReference type="NCBI Taxonomy" id="2840951"/>
    <lineage>
        <taxon>Bacteria</taxon>
        <taxon>Bacillati</taxon>
        <taxon>Bacillota</taxon>
        <taxon>Clostridia</taxon>
        <taxon>Eubacteriales</taxon>
        <taxon>Candidatus Stercoripulliclostridium</taxon>
    </lineage>
</organism>
<evidence type="ECO:0000259" key="6">
    <source>
        <dbReference type="Pfam" id="PF21478"/>
    </source>
</evidence>
<dbReference type="InterPro" id="IPR015424">
    <property type="entry name" value="PyrdxlP-dep_Trfase"/>
</dbReference>
<dbReference type="GO" id="GO:0019464">
    <property type="term" value="P:glycine decarboxylation via glycine cleavage system"/>
    <property type="evidence" value="ECO:0007669"/>
    <property type="project" value="TreeGrafter"/>
</dbReference>
<dbReference type="GO" id="GO:0030170">
    <property type="term" value="F:pyridoxal phosphate binding"/>
    <property type="evidence" value="ECO:0007669"/>
    <property type="project" value="TreeGrafter"/>
</dbReference>
<evidence type="ECO:0000256" key="1">
    <source>
        <dbReference type="ARBA" id="ARBA00003788"/>
    </source>
</evidence>
<keyword evidence="3" id="KW-0663">Pyridoxal phosphate</keyword>
<dbReference type="GO" id="GO:0005829">
    <property type="term" value="C:cytosol"/>
    <property type="evidence" value="ECO:0007669"/>
    <property type="project" value="TreeGrafter"/>
</dbReference>
<keyword evidence="4 7" id="KW-0560">Oxidoreductase</keyword>
<dbReference type="Proteomes" id="UP000824094">
    <property type="component" value="Unassembled WGS sequence"/>
</dbReference>
<proteinExistence type="predicted"/>
<dbReference type="InterPro" id="IPR020581">
    <property type="entry name" value="GDC_P"/>
</dbReference>
<dbReference type="InterPro" id="IPR015422">
    <property type="entry name" value="PyrdxlP-dep_Trfase_small"/>
</dbReference>
<dbReference type="Gene3D" id="6.20.440.10">
    <property type="match status" value="1"/>
</dbReference>
<evidence type="ECO:0000256" key="3">
    <source>
        <dbReference type="ARBA" id="ARBA00022898"/>
    </source>
</evidence>
<dbReference type="SUPFAM" id="SSF53383">
    <property type="entry name" value="PLP-dependent transferases"/>
    <property type="match status" value="1"/>
</dbReference>
<dbReference type="Gene3D" id="3.90.1150.10">
    <property type="entry name" value="Aspartate Aminotransferase, domain 1"/>
    <property type="match status" value="1"/>
</dbReference>
<evidence type="ECO:0000256" key="5">
    <source>
        <dbReference type="ARBA" id="ARBA00049026"/>
    </source>
</evidence>
<evidence type="ECO:0000256" key="4">
    <source>
        <dbReference type="ARBA" id="ARBA00023002"/>
    </source>
</evidence>
<dbReference type="EC" id="1.4.4.2" evidence="2"/>
<dbReference type="GO" id="GO:0005960">
    <property type="term" value="C:glycine cleavage complex"/>
    <property type="evidence" value="ECO:0007669"/>
    <property type="project" value="TreeGrafter"/>
</dbReference>
<dbReference type="EMBL" id="DVNF01000065">
    <property type="protein sequence ID" value="HIU60151.1"/>
    <property type="molecule type" value="Genomic_DNA"/>
</dbReference>
<dbReference type="PANTHER" id="PTHR11773:SF1">
    <property type="entry name" value="GLYCINE DEHYDROGENASE (DECARBOXYLATING), MITOCHONDRIAL"/>
    <property type="match status" value="1"/>
</dbReference>
<dbReference type="Gene3D" id="3.40.640.10">
    <property type="entry name" value="Type I PLP-dependent aspartate aminotransferase-like (Major domain)"/>
    <property type="match status" value="1"/>
</dbReference>
<dbReference type="GO" id="GO:0016594">
    <property type="term" value="F:glycine binding"/>
    <property type="evidence" value="ECO:0007669"/>
    <property type="project" value="TreeGrafter"/>
</dbReference>
<gene>
    <name evidence="7" type="primary">gcvPB</name>
    <name evidence="7" type="ORF">IAB05_02025</name>
</gene>
<dbReference type="AlphaFoldDB" id="A0A9D1MHC3"/>
<dbReference type="NCBIfam" id="NF003346">
    <property type="entry name" value="PRK04366.1"/>
    <property type="match status" value="1"/>
</dbReference>
<reference evidence="7" key="2">
    <citation type="journal article" date="2021" name="PeerJ">
        <title>Extensive microbial diversity within the chicken gut microbiome revealed by metagenomics and culture.</title>
        <authorList>
            <person name="Gilroy R."/>
            <person name="Ravi A."/>
            <person name="Getino M."/>
            <person name="Pursley I."/>
            <person name="Horton D.L."/>
            <person name="Alikhan N.F."/>
            <person name="Baker D."/>
            <person name="Gharbi K."/>
            <person name="Hall N."/>
            <person name="Watson M."/>
            <person name="Adriaenssens E.M."/>
            <person name="Foster-Nyarko E."/>
            <person name="Jarju S."/>
            <person name="Secka A."/>
            <person name="Antonio M."/>
            <person name="Oren A."/>
            <person name="Chaudhuri R.R."/>
            <person name="La Ragione R."/>
            <person name="Hildebrand F."/>
            <person name="Pallen M.J."/>
        </authorList>
    </citation>
    <scope>NUCLEOTIDE SEQUENCE</scope>
    <source>
        <strain evidence="7">18911</strain>
    </source>
</reference>
<dbReference type="GO" id="GO:0004375">
    <property type="term" value="F:glycine dehydrogenase (decarboxylating) activity"/>
    <property type="evidence" value="ECO:0007669"/>
    <property type="project" value="UniProtKB-EC"/>
</dbReference>
<comment type="caution">
    <text evidence="7">The sequence shown here is derived from an EMBL/GenBank/DDBJ whole genome shotgun (WGS) entry which is preliminary data.</text>
</comment>
<dbReference type="Pfam" id="PF21478">
    <property type="entry name" value="GcvP2_C"/>
    <property type="match status" value="1"/>
</dbReference>
<name>A0A9D1MHC3_9FIRM</name>
<dbReference type="InterPro" id="IPR015421">
    <property type="entry name" value="PyrdxlP-dep_Trfase_major"/>
</dbReference>
<dbReference type="InterPro" id="IPR049316">
    <property type="entry name" value="GDC-P_C"/>
</dbReference>
<evidence type="ECO:0000256" key="2">
    <source>
        <dbReference type="ARBA" id="ARBA00012134"/>
    </source>
</evidence>
<evidence type="ECO:0000313" key="8">
    <source>
        <dbReference type="Proteomes" id="UP000824094"/>
    </source>
</evidence>
<comment type="catalytic activity">
    <reaction evidence="5">
        <text>N(6)-[(R)-lipoyl]-L-lysyl-[glycine-cleavage complex H protein] + glycine + H(+) = N(6)-[(R)-S(8)-aminomethyldihydrolipoyl]-L-lysyl-[glycine-cleavage complex H protein] + CO2</text>
        <dbReference type="Rhea" id="RHEA:24304"/>
        <dbReference type="Rhea" id="RHEA-COMP:10494"/>
        <dbReference type="Rhea" id="RHEA-COMP:10495"/>
        <dbReference type="ChEBI" id="CHEBI:15378"/>
        <dbReference type="ChEBI" id="CHEBI:16526"/>
        <dbReference type="ChEBI" id="CHEBI:57305"/>
        <dbReference type="ChEBI" id="CHEBI:83099"/>
        <dbReference type="ChEBI" id="CHEBI:83143"/>
        <dbReference type="EC" id="1.4.4.2"/>
    </reaction>
</comment>
<feature type="domain" description="Glycine dehydrogenase C-terminal" evidence="6">
    <location>
        <begin position="339"/>
        <end position="435"/>
    </location>
</feature>
<reference evidence="7" key="1">
    <citation type="submission" date="2020-10" db="EMBL/GenBank/DDBJ databases">
        <authorList>
            <person name="Gilroy R."/>
        </authorList>
    </citation>
    <scope>NUCLEOTIDE SEQUENCE</scope>
    <source>
        <strain evidence="7">18911</strain>
    </source>
</reference>